<evidence type="ECO:0000256" key="1">
    <source>
        <dbReference type="SAM" id="MobiDB-lite"/>
    </source>
</evidence>
<gene>
    <name evidence="2" type="ORF">C8R41DRAFT_925675</name>
</gene>
<organism evidence="2 3">
    <name type="scientific">Lentinula lateritia</name>
    <dbReference type="NCBI Taxonomy" id="40482"/>
    <lineage>
        <taxon>Eukaryota</taxon>
        <taxon>Fungi</taxon>
        <taxon>Dikarya</taxon>
        <taxon>Basidiomycota</taxon>
        <taxon>Agaricomycotina</taxon>
        <taxon>Agaricomycetes</taxon>
        <taxon>Agaricomycetidae</taxon>
        <taxon>Agaricales</taxon>
        <taxon>Marasmiineae</taxon>
        <taxon>Omphalotaceae</taxon>
        <taxon>Lentinula</taxon>
    </lineage>
</organism>
<protein>
    <submittedName>
        <fullName evidence="2">Uncharacterized protein</fullName>
    </submittedName>
</protein>
<dbReference type="Proteomes" id="UP001150217">
    <property type="component" value="Unassembled WGS sequence"/>
</dbReference>
<reference evidence="2" key="1">
    <citation type="submission" date="2022-08" db="EMBL/GenBank/DDBJ databases">
        <title>A Global Phylogenomic Analysis of the Shiitake Genus Lentinula.</title>
        <authorList>
            <consortium name="DOE Joint Genome Institute"/>
            <person name="Sierra-Patev S."/>
            <person name="Min B."/>
            <person name="Naranjo-Ortiz M."/>
            <person name="Looney B."/>
            <person name="Konkel Z."/>
            <person name="Slot J.C."/>
            <person name="Sakamoto Y."/>
            <person name="Steenwyk J.L."/>
            <person name="Rokas A."/>
            <person name="Carro J."/>
            <person name="Camarero S."/>
            <person name="Ferreira P."/>
            <person name="Molpeceres G."/>
            <person name="Ruiz-Duenas F.J."/>
            <person name="Serrano A."/>
            <person name="Henrissat B."/>
            <person name="Drula E."/>
            <person name="Hughes K.W."/>
            <person name="Mata J.L."/>
            <person name="Ishikawa N.K."/>
            <person name="Vargas-Isla R."/>
            <person name="Ushijima S."/>
            <person name="Smith C.A."/>
            <person name="Ahrendt S."/>
            <person name="Andreopoulos W."/>
            <person name="He G."/>
            <person name="Labutti K."/>
            <person name="Lipzen A."/>
            <person name="Ng V."/>
            <person name="Riley R."/>
            <person name="Sandor L."/>
            <person name="Barry K."/>
            <person name="Martinez A.T."/>
            <person name="Xiao Y."/>
            <person name="Gibbons J.G."/>
            <person name="Terashima K."/>
            <person name="Grigoriev I.V."/>
            <person name="Hibbett D.S."/>
        </authorList>
    </citation>
    <scope>NUCLEOTIDE SEQUENCE</scope>
    <source>
        <strain evidence="2">RHP3577 ss4</strain>
    </source>
</reference>
<accession>A0ABQ8V005</accession>
<proteinExistence type="predicted"/>
<keyword evidence="3" id="KW-1185">Reference proteome</keyword>
<evidence type="ECO:0000313" key="3">
    <source>
        <dbReference type="Proteomes" id="UP001150217"/>
    </source>
</evidence>
<feature type="region of interest" description="Disordered" evidence="1">
    <location>
        <begin position="93"/>
        <end position="136"/>
    </location>
</feature>
<sequence length="136" mass="15358">MGIGTNQDEITLYLDSRYVSASEACWRLFHYELHQEKPNVVRLAVHNENGQYITFKPNDPRPVQDIAEAEGRKDSTLLGFFKVNKQEKCHASTIIHSPLNGDDQDSPSISHTPSPLRTDPRPYLPRSTPVPTQDSS</sequence>
<evidence type="ECO:0000313" key="2">
    <source>
        <dbReference type="EMBL" id="KAJ4467587.1"/>
    </source>
</evidence>
<dbReference type="EMBL" id="JANVFT010000106">
    <property type="protein sequence ID" value="KAJ4467587.1"/>
    <property type="molecule type" value="Genomic_DNA"/>
</dbReference>
<comment type="caution">
    <text evidence="2">The sequence shown here is derived from an EMBL/GenBank/DDBJ whole genome shotgun (WGS) entry which is preliminary data.</text>
</comment>
<feature type="compositionally biased region" description="Polar residues" evidence="1">
    <location>
        <begin position="106"/>
        <end position="115"/>
    </location>
</feature>
<name>A0ABQ8V005_9AGAR</name>